<organism evidence="4 6">
    <name type="scientific">Pseudomonas tohonis</name>
    <dbReference type="NCBI Taxonomy" id="2725477"/>
    <lineage>
        <taxon>Bacteria</taxon>
        <taxon>Pseudomonadati</taxon>
        <taxon>Pseudomonadota</taxon>
        <taxon>Gammaproteobacteria</taxon>
        <taxon>Pseudomonadales</taxon>
        <taxon>Pseudomonadaceae</taxon>
        <taxon>Pseudomonas</taxon>
    </lineage>
</organism>
<reference evidence="4 6" key="1">
    <citation type="submission" date="2020-05" db="EMBL/GenBank/DDBJ databases">
        <title>Characterization of novel class B3 metallo-beta-lactamase from novel Pseudomonas species.</title>
        <authorList>
            <person name="Yamada K."/>
            <person name="Aoki K."/>
            <person name="Ishii Y."/>
        </authorList>
    </citation>
    <scope>NUCLEOTIDE SEQUENCE [LARGE SCALE GENOMIC DNA]</scope>
    <source>
        <strain evidence="4 6">TUM18999</strain>
        <strain evidence="5 7">TUM20286</strain>
    </source>
</reference>
<proteinExistence type="inferred from homology"/>
<evidence type="ECO:0000313" key="6">
    <source>
        <dbReference type="Proteomes" id="UP000509383"/>
    </source>
</evidence>
<evidence type="ECO:0000256" key="3">
    <source>
        <dbReference type="PIRSR" id="PIRSR607837-1"/>
    </source>
</evidence>
<feature type="binding site" evidence="3">
    <location>
        <position position="129"/>
    </location>
    <ligand>
        <name>a divalent metal cation</name>
        <dbReference type="ChEBI" id="CHEBI:60240"/>
    </ligand>
</feature>
<dbReference type="EMBL" id="BQKM01000011">
    <property type="protein sequence ID" value="GJN54385.1"/>
    <property type="molecule type" value="Genomic_DNA"/>
</dbReference>
<name>A0A6J4E869_9PSED</name>
<evidence type="ECO:0000313" key="7">
    <source>
        <dbReference type="Proteomes" id="UP001054892"/>
    </source>
</evidence>
<dbReference type="Gene3D" id="1.20.120.450">
    <property type="entry name" value="dinb family like domain"/>
    <property type="match status" value="1"/>
</dbReference>
<keyword evidence="2 3" id="KW-0479">Metal-binding</keyword>
<dbReference type="KEGG" id="ptw:TUM18999_37990"/>
<dbReference type="AlphaFoldDB" id="A0A6J4E869"/>
<comment type="similarity">
    <text evidence="1">Belongs to the DinB family.</text>
</comment>
<dbReference type="GO" id="GO:0046872">
    <property type="term" value="F:metal ion binding"/>
    <property type="evidence" value="ECO:0007669"/>
    <property type="project" value="UniProtKB-KW"/>
</dbReference>
<dbReference type="SUPFAM" id="SSF109854">
    <property type="entry name" value="DinB/YfiT-like putative metalloenzymes"/>
    <property type="match status" value="1"/>
</dbReference>
<dbReference type="PANTHER" id="PTHR37302">
    <property type="entry name" value="SLR1116 PROTEIN"/>
    <property type="match status" value="1"/>
</dbReference>
<dbReference type="Proteomes" id="UP000509383">
    <property type="component" value="Chromosome"/>
</dbReference>
<sequence>MLTKAFQYKCWADRRVLEAIGLIDATRFPESLAFILQQLNHMVIVEDLFRARLTGAAEPHAATNSDVVPDYPTLKRRLLASGQWYAEAVARLDAADAAQEIGFRFTDGRTGRLSREEMFFHVLNHGTYHRGNIAHALDLAGVAHPADTYTVFVHATEPARRETA</sequence>
<evidence type="ECO:0000313" key="5">
    <source>
        <dbReference type="EMBL" id="GJN54385.1"/>
    </source>
</evidence>
<dbReference type="PANTHER" id="PTHR37302:SF1">
    <property type="entry name" value="PROTEIN DINB"/>
    <property type="match status" value="1"/>
</dbReference>
<dbReference type="InterPro" id="IPR034660">
    <property type="entry name" value="DinB/YfiT-like"/>
</dbReference>
<dbReference type="RefSeq" id="WP_173178301.1">
    <property type="nucleotide sequence ID" value="NZ_AP023189.1"/>
</dbReference>
<dbReference type="EMBL" id="AP023189">
    <property type="protein sequence ID" value="BCG25608.1"/>
    <property type="molecule type" value="Genomic_DNA"/>
</dbReference>
<evidence type="ECO:0000313" key="4">
    <source>
        <dbReference type="EMBL" id="BCG25608.1"/>
    </source>
</evidence>
<protein>
    <submittedName>
        <fullName evidence="4">Damage-inducible protein DinB</fullName>
    </submittedName>
</protein>
<gene>
    <name evidence="4" type="ORF">TUM18999_37990</name>
    <name evidence="5" type="ORF">TUM20286_41370</name>
</gene>
<feature type="binding site" evidence="3">
    <location>
        <position position="125"/>
    </location>
    <ligand>
        <name>a divalent metal cation</name>
        <dbReference type="ChEBI" id="CHEBI:60240"/>
    </ligand>
</feature>
<dbReference type="Proteomes" id="UP001054892">
    <property type="component" value="Unassembled WGS sequence"/>
</dbReference>
<keyword evidence="7" id="KW-1185">Reference proteome</keyword>
<dbReference type="InterPro" id="IPR007837">
    <property type="entry name" value="DinB"/>
</dbReference>
<dbReference type="Pfam" id="PF05163">
    <property type="entry name" value="DinB"/>
    <property type="match status" value="1"/>
</dbReference>
<evidence type="ECO:0000256" key="1">
    <source>
        <dbReference type="ARBA" id="ARBA00008635"/>
    </source>
</evidence>
<feature type="binding site" evidence="3">
    <location>
        <position position="41"/>
    </location>
    <ligand>
        <name>a divalent metal cation</name>
        <dbReference type="ChEBI" id="CHEBI:60240"/>
    </ligand>
</feature>
<accession>A0A6J4E869</accession>
<evidence type="ECO:0000256" key="2">
    <source>
        <dbReference type="ARBA" id="ARBA00022723"/>
    </source>
</evidence>